<dbReference type="KEGG" id="orp:MOP44_21435"/>
<reference evidence="2" key="1">
    <citation type="submission" date="2021-04" db="EMBL/GenBank/DDBJ databases">
        <title>Phylogenetic analysis of Acidobacteriaceae.</title>
        <authorList>
            <person name="Qiu L."/>
            <person name="Zhang Q."/>
        </authorList>
    </citation>
    <scope>NUCLEOTIDE SEQUENCE</scope>
    <source>
        <strain evidence="2">DSM 25168</strain>
    </source>
</reference>
<feature type="transmembrane region" description="Helical" evidence="1">
    <location>
        <begin position="63"/>
        <end position="86"/>
    </location>
</feature>
<keyword evidence="3" id="KW-1185">Reference proteome</keyword>
<proteinExistence type="predicted"/>
<evidence type="ECO:0000313" key="2">
    <source>
        <dbReference type="EMBL" id="UWZ83121.1"/>
    </source>
</evidence>
<dbReference type="Proteomes" id="UP001059380">
    <property type="component" value="Chromosome"/>
</dbReference>
<feature type="transmembrane region" description="Helical" evidence="1">
    <location>
        <begin position="163"/>
        <end position="181"/>
    </location>
</feature>
<sequence length="225" mass="25112">MFVGHFAVGFAAKRYAPRTSLAVLLAASLLSDLLWPIFLLLGWEVVRIDPNGMKLAAFDFVSYPWSHSLLVCLAWATLFAAIYYSITGYSKGTVAVALGVLSHWVLDWITHKPDMPLYPGSKTFGLGLWNLVNTTVIIELSMFAVGVVFYLSATRPLNRVGRYAFWAYVAALLLSYLQSSFSGKPPHNVTTEVAWPGLILGALMILWAWWFDRNRVSQQSEESQS</sequence>
<dbReference type="EMBL" id="CP093313">
    <property type="protein sequence ID" value="UWZ83121.1"/>
    <property type="molecule type" value="Genomic_DNA"/>
</dbReference>
<dbReference type="GO" id="GO:0016787">
    <property type="term" value="F:hydrolase activity"/>
    <property type="evidence" value="ECO:0007669"/>
    <property type="project" value="UniProtKB-KW"/>
</dbReference>
<keyword evidence="1" id="KW-0472">Membrane</keyword>
<feature type="transmembrane region" description="Helical" evidence="1">
    <location>
        <begin position="21"/>
        <end position="43"/>
    </location>
</feature>
<evidence type="ECO:0000256" key="1">
    <source>
        <dbReference type="SAM" id="Phobius"/>
    </source>
</evidence>
<name>A0A9J7BKZ9_9BACT</name>
<dbReference type="InterPro" id="IPR007404">
    <property type="entry name" value="YdjM-like"/>
</dbReference>
<dbReference type="RefSeq" id="WP_260792455.1">
    <property type="nucleotide sequence ID" value="NZ_CP093313.1"/>
</dbReference>
<accession>A0A9J7BKZ9</accession>
<dbReference type="AlphaFoldDB" id="A0A9J7BKZ9"/>
<keyword evidence="1" id="KW-0812">Transmembrane</keyword>
<feature type="transmembrane region" description="Helical" evidence="1">
    <location>
        <begin position="131"/>
        <end position="151"/>
    </location>
</feature>
<protein>
    <submittedName>
        <fullName evidence="2">Metal-dependent hydrolase</fullName>
    </submittedName>
</protein>
<evidence type="ECO:0000313" key="3">
    <source>
        <dbReference type="Proteomes" id="UP001059380"/>
    </source>
</evidence>
<keyword evidence="1" id="KW-1133">Transmembrane helix</keyword>
<keyword evidence="2" id="KW-0378">Hydrolase</keyword>
<organism evidence="2 3">
    <name type="scientific">Occallatibacter riparius</name>
    <dbReference type="NCBI Taxonomy" id="1002689"/>
    <lineage>
        <taxon>Bacteria</taxon>
        <taxon>Pseudomonadati</taxon>
        <taxon>Acidobacteriota</taxon>
        <taxon>Terriglobia</taxon>
        <taxon>Terriglobales</taxon>
        <taxon>Acidobacteriaceae</taxon>
        <taxon>Occallatibacter</taxon>
    </lineage>
</organism>
<dbReference type="Pfam" id="PF04307">
    <property type="entry name" value="YdjM"/>
    <property type="match status" value="1"/>
</dbReference>
<feature type="transmembrane region" description="Helical" evidence="1">
    <location>
        <begin position="193"/>
        <end position="211"/>
    </location>
</feature>
<feature type="transmembrane region" description="Helical" evidence="1">
    <location>
        <begin position="93"/>
        <end position="111"/>
    </location>
</feature>
<gene>
    <name evidence="2" type="ORF">MOP44_21435</name>
</gene>